<dbReference type="EMBL" id="JADOUF010000001">
    <property type="protein sequence ID" value="MBG6136028.1"/>
    <property type="molecule type" value="Genomic_DNA"/>
</dbReference>
<dbReference type="Gene3D" id="1.10.260.40">
    <property type="entry name" value="lambda repressor-like DNA-binding domains"/>
    <property type="match status" value="1"/>
</dbReference>
<organism evidence="2 3">
    <name type="scientific">Longispora fulva</name>
    <dbReference type="NCBI Taxonomy" id="619741"/>
    <lineage>
        <taxon>Bacteria</taxon>
        <taxon>Bacillati</taxon>
        <taxon>Actinomycetota</taxon>
        <taxon>Actinomycetes</taxon>
        <taxon>Micromonosporales</taxon>
        <taxon>Micromonosporaceae</taxon>
        <taxon>Longispora</taxon>
    </lineage>
</organism>
<dbReference type="InterPro" id="IPR001387">
    <property type="entry name" value="Cro/C1-type_HTH"/>
</dbReference>
<evidence type="ECO:0000259" key="1">
    <source>
        <dbReference type="PROSITE" id="PS50943"/>
    </source>
</evidence>
<dbReference type="Proteomes" id="UP000622552">
    <property type="component" value="Unassembled WGS sequence"/>
</dbReference>
<dbReference type="GO" id="GO:0003677">
    <property type="term" value="F:DNA binding"/>
    <property type="evidence" value="ECO:0007669"/>
    <property type="project" value="InterPro"/>
</dbReference>
<proteinExistence type="predicted"/>
<comment type="caution">
    <text evidence="2">The sequence shown here is derived from an EMBL/GenBank/DDBJ whole genome shotgun (WGS) entry which is preliminary data.</text>
</comment>
<reference evidence="2" key="1">
    <citation type="submission" date="2020-11" db="EMBL/GenBank/DDBJ databases">
        <title>Sequencing the genomes of 1000 actinobacteria strains.</title>
        <authorList>
            <person name="Klenk H.-P."/>
        </authorList>
    </citation>
    <scope>NUCLEOTIDE SEQUENCE</scope>
    <source>
        <strain evidence="2">DSM 45356</strain>
    </source>
</reference>
<accession>A0A8J7GH19</accession>
<gene>
    <name evidence="2" type="ORF">IW245_002222</name>
</gene>
<sequence length="368" mass="39770">MATIGAILKAERRAAGGNLAALALRSGLSRPYLSNIENGVKPPTRQVVLAYGLEYPNMLSRREIIAYLATSAAAGPAALAFDLEQALAASIPVAHSPDDWAEVHRAHSRSFMALPEVPQVRMRLWSDLSAIRGTTSTRKVHALTGRMTTLYGQTWRELDGPDAAVDWYRRGVAWADTSGDPATQVWSRARAAQDLEDQPLHVGLARTWANEAVAIADRPTTGLVLAHLTRAVLVARSNADVLAELDAADRALARTGCDTAATDEDIPWWRHAVTRAGILAGIAHPGAEAAIDQAARALPAGHARYSTHLELHRAVLEHARGDHASALQRAQQAVESLSADRRSQSVRRLVVELTGDRGARPVVLKRFR</sequence>
<dbReference type="RefSeq" id="WP_197003069.1">
    <property type="nucleotide sequence ID" value="NZ_BONS01000001.1"/>
</dbReference>
<keyword evidence="3" id="KW-1185">Reference proteome</keyword>
<dbReference type="PROSITE" id="PS50943">
    <property type="entry name" value="HTH_CROC1"/>
    <property type="match status" value="1"/>
</dbReference>
<evidence type="ECO:0000313" key="3">
    <source>
        <dbReference type="Proteomes" id="UP000622552"/>
    </source>
</evidence>
<dbReference type="Pfam" id="PF01381">
    <property type="entry name" value="HTH_3"/>
    <property type="match status" value="1"/>
</dbReference>
<name>A0A8J7GH19_9ACTN</name>
<dbReference type="SMART" id="SM00530">
    <property type="entry name" value="HTH_XRE"/>
    <property type="match status" value="1"/>
</dbReference>
<feature type="domain" description="HTH cro/C1-type" evidence="1">
    <location>
        <begin position="8"/>
        <end position="44"/>
    </location>
</feature>
<protein>
    <submittedName>
        <fullName evidence="2">Transcriptional regulator with XRE-family HTH domain</fullName>
    </submittedName>
</protein>
<dbReference type="AlphaFoldDB" id="A0A8J7GH19"/>
<dbReference type="SUPFAM" id="SSF47413">
    <property type="entry name" value="lambda repressor-like DNA-binding domains"/>
    <property type="match status" value="1"/>
</dbReference>
<evidence type="ECO:0000313" key="2">
    <source>
        <dbReference type="EMBL" id="MBG6136028.1"/>
    </source>
</evidence>
<dbReference type="InterPro" id="IPR010982">
    <property type="entry name" value="Lambda_DNA-bd_dom_sf"/>
</dbReference>